<name>A0A1H9SKV0_9CORY</name>
<dbReference type="EMBL" id="FOGQ01000004">
    <property type="protein sequence ID" value="SER85577.1"/>
    <property type="molecule type" value="Genomic_DNA"/>
</dbReference>
<sequence length="57" mass="6319">MRLSTSPFGLSPLALIINFVVWGAVSMSVEGLYFWPVRVAIPVVVFGALKLARRTHF</sequence>
<keyword evidence="1" id="KW-0812">Transmembrane</keyword>
<keyword evidence="3" id="KW-1185">Reference proteome</keyword>
<evidence type="ECO:0000313" key="3">
    <source>
        <dbReference type="Proteomes" id="UP000198929"/>
    </source>
</evidence>
<evidence type="ECO:0000313" key="2">
    <source>
        <dbReference type="EMBL" id="SER85577.1"/>
    </source>
</evidence>
<evidence type="ECO:0000256" key="1">
    <source>
        <dbReference type="SAM" id="Phobius"/>
    </source>
</evidence>
<dbReference type="Proteomes" id="UP000198929">
    <property type="component" value="Unassembled WGS sequence"/>
</dbReference>
<keyword evidence="1" id="KW-0472">Membrane</keyword>
<reference evidence="3" key="1">
    <citation type="submission" date="2016-10" db="EMBL/GenBank/DDBJ databases">
        <authorList>
            <person name="Varghese N."/>
            <person name="Submissions S."/>
        </authorList>
    </citation>
    <scope>NUCLEOTIDE SEQUENCE [LARGE SCALE GENOMIC DNA]</scope>
    <source>
        <strain evidence="3">DSM 20524</strain>
    </source>
</reference>
<organism evidence="2 3">
    <name type="scientific">Corynebacterium cystitidis DSM 20524</name>
    <dbReference type="NCBI Taxonomy" id="1121357"/>
    <lineage>
        <taxon>Bacteria</taxon>
        <taxon>Bacillati</taxon>
        <taxon>Actinomycetota</taxon>
        <taxon>Actinomycetes</taxon>
        <taxon>Mycobacteriales</taxon>
        <taxon>Corynebacteriaceae</taxon>
        <taxon>Corynebacterium</taxon>
    </lineage>
</organism>
<gene>
    <name evidence="2" type="ORF">SAMN05661109_01162</name>
</gene>
<dbReference type="AlphaFoldDB" id="A0A1H9SKV0"/>
<feature type="transmembrane region" description="Helical" evidence="1">
    <location>
        <begin position="33"/>
        <end position="52"/>
    </location>
</feature>
<protein>
    <submittedName>
        <fullName evidence="2">Uncharacterized protein</fullName>
    </submittedName>
</protein>
<accession>A0A1H9SKV0</accession>
<keyword evidence="1" id="KW-1133">Transmembrane helix</keyword>
<proteinExistence type="predicted"/>
<feature type="transmembrane region" description="Helical" evidence="1">
    <location>
        <begin position="7"/>
        <end position="27"/>
    </location>
</feature>